<dbReference type="EMBL" id="CAJVCH010290581">
    <property type="protein sequence ID" value="CAG7785162.1"/>
    <property type="molecule type" value="Genomic_DNA"/>
</dbReference>
<organism evidence="2 3">
    <name type="scientific">Allacma fusca</name>
    <dbReference type="NCBI Taxonomy" id="39272"/>
    <lineage>
        <taxon>Eukaryota</taxon>
        <taxon>Metazoa</taxon>
        <taxon>Ecdysozoa</taxon>
        <taxon>Arthropoda</taxon>
        <taxon>Hexapoda</taxon>
        <taxon>Collembola</taxon>
        <taxon>Symphypleona</taxon>
        <taxon>Sminthuridae</taxon>
        <taxon>Allacma</taxon>
    </lineage>
</organism>
<evidence type="ECO:0000259" key="1">
    <source>
        <dbReference type="Pfam" id="PF09129"/>
    </source>
</evidence>
<proteinExistence type="predicted"/>
<reference evidence="2" key="1">
    <citation type="submission" date="2021-06" db="EMBL/GenBank/DDBJ databases">
        <authorList>
            <person name="Hodson N. C."/>
            <person name="Mongue J. A."/>
            <person name="Jaron S. K."/>
        </authorList>
    </citation>
    <scope>NUCLEOTIDE SEQUENCE</scope>
</reference>
<gene>
    <name evidence="2" type="ORF">AFUS01_LOCUS23804</name>
</gene>
<protein>
    <recommendedName>
        <fullName evidence="1">Cholesterol oxidase substrate-binding domain-containing protein</fullName>
    </recommendedName>
</protein>
<evidence type="ECO:0000313" key="3">
    <source>
        <dbReference type="Proteomes" id="UP000708208"/>
    </source>
</evidence>
<sequence length="183" mass="21233">MSTEKPQEAVHITESYNFGNNFFNPDSKFFEYLGGPKRMHSDSERFSDGSWTIVTSPGNAQNVIHHSFRLFEETRTIFDDVSEYVLEMSTKIVTTPEGQMLLEFLTSYEKKLFKYFNDGEAIVRLEWAKGWGFSNKGPNTNAEVLARVKKLGKFGPLKYFVNILNKHDPFRVFTIKFTDFILE</sequence>
<keyword evidence="3" id="KW-1185">Reference proteome</keyword>
<comment type="caution">
    <text evidence="2">The sequence shown here is derived from an EMBL/GenBank/DDBJ whole genome shotgun (WGS) entry which is preliminary data.</text>
</comment>
<dbReference type="InterPro" id="IPR015213">
    <property type="entry name" value="Cholesterol_OX_subst-bd"/>
</dbReference>
<feature type="domain" description="Cholesterol oxidase substrate-binding" evidence="1">
    <location>
        <begin position="88"/>
        <end position="181"/>
    </location>
</feature>
<name>A0A8J2KHX7_9HEXA</name>
<dbReference type="Pfam" id="PF09129">
    <property type="entry name" value="Chol_subst-bind"/>
    <property type="match status" value="1"/>
</dbReference>
<evidence type="ECO:0000313" key="2">
    <source>
        <dbReference type="EMBL" id="CAG7785162.1"/>
    </source>
</evidence>
<dbReference type="Proteomes" id="UP000708208">
    <property type="component" value="Unassembled WGS sequence"/>
</dbReference>
<dbReference type="AlphaFoldDB" id="A0A8J2KHX7"/>
<accession>A0A8J2KHX7</accession>